<evidence type="ECO:0000313" key="3">
    <source>
        <dbReference type="EMBL" id="RHW47869.1"/>
    </source>
</evidence>
<sequence>MFSKRLRDLRIENHYTQENLAEIIGVSDRTIGTWERGTREPPIKTIRLLADLFNVSTDYLLGKNNIRNAYDSKKKIDLKDDVKITYKGQPVSNEDLEIIRRFLRGSKSDK</sequence>
<gene>
    <name evidence="3" type="ORF">DS832_03690</name>
</gene>
<dbReference type="PANTHER" id="PTHR46558:SF14">
    <property type="entry name" value="HTH-TYPE TRANSCRIPTIONAL REGULATOR ANSR"/>
    <property type="match status" value="1"/>
</dbReference>
<organism evidence="3 4">
    <name type="scientific">Bombilactobacillus bombi</name>
    <dbReference type="NCBI Taxonomy" id="1303590"/>
    <lineage>
        <taxon>Bacteria</taxon>
        <taxon>Bacillati</taxon>
        <taxon>Bacillota</taxon>
        <taxon>Bacilli</taxon>
        <taxon>Lactobacillales</taxon>
        <taxon>Lactobacillaceae</taxon>
        <taxon>Bombilactobacillus</taxon>
    </lineage>
</organism>
<proteinExistence type="predicted"/>
<dbReference type="PANTHER" id="PTHR46558">
    <property type="entry name" value="TRACRIPTIONAL REGULATORY PROTEIN-RELATED-RELATED"/>
    <property type="match status" value="1"/>
</dbReference>
<dbReference type="GO" id="GO:0003677">
    <property type="term" value="F:DNA binding"/>
    <property type="evidence" value="ECO:0007669"/>
    <property type="project" value="UniProtKB-KW"/>
</dbReference>
<evidence type="ECO:0000256" key="1">
    <source>
        <dbReference type="ARBA" id="ARBA00023125"/>
    </source>
</evidence>
<evidence type="ECO:0000259" key="2">
    <source>
        <dbReference type="PROSITE" id="PS50943"/>
    </source>
</evidence>
<protein>
    <submittedName>
        <fullName evidence="3">Transcriptional regulator</fullName>
    </submittedName>
</protein>
<dbReference type="SUPFAM" id="SSF47413">
    <property type="entry name" value="lambda repressor-like DNA-binding domains"/>
    <property type="match status" value="1"/>
</dbReference>
<dbReference type="AlphaFoldDB" id="A0A417ZB52"/>
<evidence type="ECO:0000313" key="4">
    <source>
        <dbReference type="Proteomes" id="UP000284822"/>
    </source>
</evidence>
<name>A0A417ZB52_9LACO</name>
<dbReference type="EMBL" id="QOCS01000007">
    <property type="protein sequence ID" value="RHW47869.1"/>
    <property type="molecule type" value="Genomic_DNA"/>
</dbReference>
<dbReference type="InterPro" id="IPR001387">
    <property type="entry name" value="Cro/C1-type_HTH"/>
</dbReference>
<dbReference type="Gene3D" id="1.10.260.40">
    <property type="entry name" value="lambda repressor-like DNA-binding domains"/>
    <property type="match status" value="1"/>
</dbReference>
<dbReference type="SMART" id="SM00530">
    <property type="entry name" value="HTH_XRE"/>
    <property type="match status" value="1"/>
</dbReference>
<dbReference type="PROSITE" id="PS50943">
    <property type="entry name" value="HTH_CROC1"/>
    <property type="match status" value="1"/>
</dbReference>
<dbReference type="Proteomes" id="UP000284822">
    <property type="component" value="Unassembled WGS sequence"/>
</dbReference>
<reference evidence="3 4" key="1">
    <citation type="submission" date="2018-07" db="EMBL/GenBank/DDBJ databases">
        <title>Genome sequences of six Lactobacillus spp. isolated from bumble bee guts.</title>
        <authorList>
            <person name="Motta E.V.S."/>
            <person name="Moran N.A."/>
        </authorList>
    </citation>
    <scope>NUCLEOTIDE SEQUENCE [LARGE SCALE GENOMIC DNA]</scope>
    <source>
        <strain evidence="3 4">LV-8.1</strain>
    </source>
</reference>
<keyword evidence="1" id="KW-0238">DNA-binding</keyword>
<dbReference type="InterPro" id="IPR010982">
    <property type="entry name" value="Lambda_DNA-bd_dom_sf"/>
</dbReference>
<dbReference type="CDD" id="cd00093">
    <property type="entry name" value="HTH_XRE"/>
    <property type="match status" value="1"/>
</dbReference>
<accession>A0A417ZB52</accession>
<comment type="caution">
    <text evidence="3">The sequence shown here is derived from an EMBL/GenBank/DDBJ whole genome shotgun (WGS) entry which is preliminary data.</text>
</comment>
<feature type="domain" description="HTH cro/C1-type" evidence="2">
    <location>
        <begin position="6"/>
        <end position="60"/>
    </location>
</feature>
<dbReference type="Pfam" id="PF01381">
    <property type="entry name" value="HTH_3"/>
    <property type="match status" value="1"/>
</dbReference>
<dbReference type="RefSeq" id="WP_118910360.1">
    <property type="nucleotide sequence ID" value="NZ_QOCS01000007.1"/>
</dbReference>